<reference evidence="1 2" key="1">
    <citation type="journal article" date="2016" name="Genome Announc.">
        <title>Complete Genome Sequence of Bacillus megaterium Bacteriophage Eldridge.</title>
        <authorList>
            <person name="Reveille A.M."/>
            <person name="Eldridge K.A."/>
            <person name="Temple L.M."/>
        </authorList>
    </citation>
    <scope>NUCLEOTIDE SEQUENCE [LARGE SCALE GENOMIC DNA]</scope>
</reference>
<accession>A0A0Y0ACC4</accession>
<evidence type="ECO:0000313" key="1">
    <source>
        <dbReference type="EMBL" id="AMB18799.1"/>
    </source>
</evidence>
<dbReference type="OrthoDB" id="33667at10239"/>
<dbReference type="RefSeq" id="YP_009274923.1">
    <property type="nucleotide sequence ID" value="NC_030920.1"/>
</dbReference>
<dbReference type="EMBL" id="KU253712">
    <property type="protein sequence ID" value="AMB18799.1"/>
    <property type="molecule type" value="Genomic_DNA"/>
</dbReference>
<dbReference type="KEGG" id="vg:28801878"/>
<proteinExistence type="predicted"/>
<evidence type="ECO:0000313" key="2">
    <source>
        <dbReference type="Proteomes" id="UP000204502"/>
    </source>
</evidence>
<gene>
    <name evidence="1" type="ORF">Eldridge_0219</name>
</gene>
<keyword evidence="2" id="KW-1185">Reference proteome</keyword>
<dbReference type="GeneID" id="28801878"/>
<sequence length="99" mass="11198">MYNEERDIAINDAYVNVYGRCPTQAEIDEIGDNLPSYVTLDAMKWGWSDTVVGDAIFTYIKANKVKHVPKEVKFYLNGEYIASATTLDPDKVSKKEEGE</sequence>
<protein>
    <submittedName>
        <fullName evidence="1">Uncharacterized protein</fullName>
    </submittedName>
</protein>
<name>A0A0Y0ACC4_9CAUD</name>
<dbReference type="Proteomes" id="UP000204502">
    <property type="component" value="Segment"/>
</dbReference>
<organism evidence="1 2">
    <name type="scientific">Bacillus phage Eldridge</name>
    <dbReference type="NCBI Taxonomy" id="1776293"/>
    <lineage>
        <taxon>Viruses</taxon>
        <taxon>Duplodnaviria</taxon>
        <taxon>Heunggongvirae</taxon>
        <taxon>Uroviricota</taxon>
        <taxon>Caudoviricetes</taxon>
        <taxon>Herelleviridae</taxon>
        <taxon>Bastillevirinae</taxon>
        <taxon>Eldridgevirus</taxon>
        <taxon>Eldridgevirus eldridge</taxon>
    </lineage>
</organism>